<keyword evidence="1 2" id="KW-0732">Signal</keyword>
<dbReference type="SUPFAM" id="SSF50969">
    <property type="entry name" value="YVTN repeat-like/Quinoprotein amine dehydrogenase"/>
    <property type="match status" value="1"/>
</dbReference>
<dbReference type="RefSeq" id="WP_249994901.1">
    <property type="nucleotide sequence ID" value="NZ_CP116221.1"/>
</dbReference>
<dbReference type="InterPro" id="IPR053143">
    <property type="entry name" value="Arylsulfate_ST"/>
</dbReference>
<dbReference type="NCBIfam" id="TIGR04183">
    <property type="entry name" value="Por_Secre_tail"/>
    <property type="match status" value="1"/>
</dbReference>
<evidence type="ECO:0000313" key="5">
    <source>
        <dbReference type="Proteomes" id="UP001202717"/>
    </source>
</evidence>
<feature type="domain" description="Secretion system C-terminal sorting" evidence="3">
    <location>
        <begin position="480"/>
        <end position="545"/>
    </location>
</feature>
<accession>A0ABY7RYV2</accession>
<evidence type="ECO:0000259" key="3">
    <source>
        <dbReference type="Pfam" id="PF18962"/>
    </source>
</evidence>
<reference evidence="4 5" key="1">
    <citation type="submission" date="2023-01" db="EMBL/GenBank/DDBJ databases">
        <title>Psychroserpens ponticola sp. nov., isolated from seawater.</title>
        <authorList>
            <person name="Kristyanto S."/>
            <person name="Jung J."/>
            <person name="Kim J.M."/>
            <person name="Jeon C.O."/>
        </authorList>
    </citation>
    <scope>NUCLEOTIDE SEQUENCE [LARGE SCALE GENOMIC DNA]</scope>
    <source>
        <strain evidence="4 5">MSW6</strain>
    </source>
</reference>
<sequence length="547" mass="60392">MTLKKIATLLVFIAFSSGLVSQNTVGVISYNQNDTYNGLTLFTSLTETYLINSCGEVVNQWTSAFPPGNAVYLLEDGSLLRAGKVTNTTIMFGGTGGIVEKFDWEGNLTWSFTMSDDTTIQHHDIFPMPNGNILILAVTIMSNAEAIQAGRDPNLLTDGVLFNEQILEIEPLGINQANVVWEWNIKDHLIQDFDVTKDNFGVVENNPQLLDINFLGGLSGSENWLHMNSIQYNNNLDQIVMSARHMSEIYIIDHSTSTAEASGDTGGIYNKGGDFLYRWGNPQSYRQGTQNDQKLFGQHYPHWIPDGLPNAGQLILYNNGFSRTPSFSEVFILTPPTTAPGVYDYTSNTAYGPTATDYTYTNPVDPINFFSRILSGAQVLPNGNILICDGDSGYFFEIDSNENIVWEYINPSGATGILSQGDDPEGIPNLVFRAHKYGYDNPAFTGRDLTPGNPIELNSGINEPCDVLSTEEFAFEDVTVYPNPATDVIKVNSTHQINKIEIYNSLGAIISQVSNSNEINVSSYNSGIYFVRISSDTRSITKKIIKH</sequence>
<gene>
    <name evidence="4" type="ORF">MUN68_002340</name>
</gene>
<evidence type="ECO:0000256" key="1">
    <source>
        <dbReference type="ARBA" id="ARBA00022729"/>
    </source>
</evidence>
<dbReference type="InterPro" id="IPR010262">
    <property type="entry name" value="Arylsulfotransferase_bact"/>
</dbReference>
<dbReference type="Pfam" id="PF05935">
    <property type="entry name" value="Arylsulfotrans"/>
    <property type="match status" value="1"/>
</dbReference>
<dbReference type="InterPro" id="IPR026444">
    <property type="entry name" value="Secre_tail"/>
</dbReference>
<protein>
    <submittedName>
        <fullName evidence="4">Aryl-sulfate sulfotransferase</fullName>
    </submittedName>
</protein>
<feature type="chain" id="PRO_5045937032" evidence="2">
    <location>
        <begin position="23"/>
        <end position="547"/>
    </location>
</feature>
<dbReference type="Proteomes" id="UP001202717">
    <property type="component" value="Chromosome"/>
</dbReference>
<proteinExistence type="predicted"/>
<dbReference type="Pfam" id="PF18962">
    <property type="entry name" value="Por_Secre_tail"/>
    <property type="match status" value="1"/>
</dbReference>
<name>A0ABY7RYV2_9FLAO</name>
<organism evidence="4 5">
    <name type="scientific">Psychroserpens ponticola</name>
    <dbReference type="NCBI Taxonomy" id="2932268"/>
    <lineage>
        <taxon>Bacteria</taxon>
        <taxon>Pseudomonadati</taxon>
        <taxon>Bacteroidota</taxon>
        <taxon>Flavobacteriia</taxon>
        <taxon>Flavobacteriales</taxon>
        <taxon>Flavobacteriaceae</taxon>
        <taxon>Psychroserpens</taxon>
    </lineage>
</organism>
<dbReference type="EMBL" id="CP116221">
    <property type="protein sequence ID" value="WCO02339.1"/>
    <property type="molecule type" value="Genomic_DNA"/>
</dbReference>
<keyword evidence="5" id="KW-1185">Reference proteome</keyword>
<dbReference type="PANTHER" id="PTHR35340">
    <property type="entry name" value="PQQ ENZYME REPEAT PROTEIN-RELATED"/>
    <property type="match status" value="1"/>
</dbReference>
<feature type="signal peptide" evidence="2">
    <location>
        <begin position="1"/>
        <end position="22"/>
    </location>
</feature>
<evidence type="ECO:0000256" key="2">
    <source>
        <dbReference type="SAM" id="SignalP"/>
    </source>
</evidence>
<evidence type="ECO:0000313" key="4">
    <source>
        <dbReference type="EMBL" id="WCO02339.1"/>
    </source>
</evidence>
<dbReference type="PANTHER" id="PTHR35340:SF5">
    <property type="entry name" value="ASST-DOMAIN-CONTAINING PROTEIN"/>
    <property type="match status" value="1"/>
</dbReference>
<dbReference type="InterPro" id="IPR011044">
    <property type="entry name" value="Quino_amine_DH_bsu"/>
</dbReference>